<proteinExistence type="predicted"/>
<sequence length="170" mass="18686">MSAIDLSQPFTIHLGVNEPQFERFEDDALMRGMMIFRLDLTGLPDRTALADYLAQEFMYPFRTAGLDAAISLISDLEWFGNTNGHLVIARGLATPSDVGDSFVSILPNITDRWRTQAIPFIVAIDGKGDRLRSSLQDANDHMEESASLPWAIPGYDEGAVNVVIHGAGHP</sequence>
<evidence type="ECO:0008006" key="3">
    <source>
        <dbReference type="Google" id="ProtNLM"/>
    </source>
</evidence>
<comment type="caution">
    <text evidence="1">The sequence shown here is derived from an EMBL/GenBank/DDBJ whole genome shotgun (WGS) entry which is preliminary data.</text>
</comment>
<evidence type="ECO:0000313" key="1">
    <source>
        <dbReference type="EMBL" id="MFB9820605.1"/>
    </source>
</evidence>
<keyword evidence="2" id="KW-1185">Reference proteome</keyword>
<reference evidence="1 2" key="1">
    <citation type="submission" date="2024-09" db="EMBL/GenBank/DDBJ databases">
        <authorList>
            <person name="Sun Q."/>
            <person name="Mori K."/>
        </authorList>
    </citation>
    <scope>NUCLEOTIDE SEQUENCE [LARGE SCALE GENOMIC DNA]</scope>
    <source>
        <strain evidence="1 2">JCM 1334</strain>
    </source>
</reference>
<gene>
    <name evidence="1" type="ORF">ACFFP1_13985</name>
</gene>
<dbReference type="Proteomes" id="UP001589702">
    <property type="component" value="Unassembled WGS sequence"/>
</dbReference>
<name>A0ABV5Y0S8_ARTRM</name>
<protein>
    <recommendedName>
        <fullName evidence="3">Barstar (barnase inhibitor) domain-containing protein</fullName>
    </recommendedName>
</protein>
<dbReference type="EMBL" id="JBHMBC010000022">
    <property type="protein sequence ID" value="MFB9820605.1"/>
    <property type="molecule type" value="Genomic_DNA"/>
</dbReference>
<dbReference type="RefSeq" id="WP_234751139.1">
    <property type="nucleotide sequence ID" value="NZ_BAAAWN010000001.1"/>
</dbReference>
<accession>A0ABV5Y0S8</accession>
<organism evidence="1 2">
    <name type="scientific">Arthrobacter ramosus</name>
    <dbReference type="NCBI Taxonomy" id="1672"/>
    <lineage>
        <taxon>Bacteria</taxon>
        <taxon>Bacillati</taxon>
        <taxon>Actinomycetota</taxon>
        <taxon>Actinomycetes</taxon>
        <taxon>Micrococcales</taxon>
        <taxon>Micrococcaceae</taxon>
        <taxon>Arthrobacter</taxon>
    </lineage>
</organism>
<evidence type="ECO:0000313" key="2">
    <source>
        <dbReference type="Proteomes" id="UP001589702"/>
    </source>
</evidence>